<dbReference type="Proteomes" id="UP000026962">
    <property type="component" value="Chromosome 2"/>
</dbReference>
<feature type="compositionally biased region" description="Acidic residues" evidence="1">
    <location>
        <begin position="52"/>
        <end position="61"/>
    </location>
</feature>
<dbReference type="Gramene" id="OPUNC02G30710.1">
    <property type="protein sequence ID" value="OPUNC02G30710.1"/>
    <property type="gene ID" value="OPUNC02G30710"/>
</dbReference>
<sequence>MSPPPIYPPTNEASSGVDDSELPPDDGFVPDSEDGASGGVDDSDLPPNIVPDSDEENDDVHDFELPLNGCYVPDSEDETSGDVHDSELPPDSCFVPDSEDEANGGVTDSKLPPNGGFVPDCEGMANGGVHYLEQQEQPDKGLFVRTLGARTNREQYLDARPAGDESIDKFAETREGMLRLLVPLYFTIPH</sequence>
<dbReference type="HOGENOM" id="CLU_1430156_0_0_1"/>
<dbReference type="AlphaFoldDB" id="A0A0E0K5H6"/>
<reference evidence="2" key="1">
    <citation type="submission" date="2015-04" db="UniProtKB">
        <authorList>
            <consortium name="EnsemblPlants"/>
        </authorList>
    </citation>
    <scope>IDENTIFICATION</scope>
</reference>
<proteinExistence type="predicted"/>
<name>A0A0E0K5H6_ORYPU</name>
<accession>A0A0E0K5H6</accession>
<dbReference type="EnsemblPlants" id="OPUNC02G30710.1">
    <property type="protein sequence ID" value="OPUNC02G30710.1"/>
    <property type="gene ID" value="OPUNC02G30710"/>
</dbReference>
<keyword evidence="3" id="KW-1185">Reference proteome</keyword>
<organism evidence="2">
    <name type="scientific">Oryza punctata</name>
    <name type="common">Red rice</name>
    <dbReference type="NCBI Taxonomy" id="4537"/>
    <lineage>
        <taxon>Eukaryota</taxon>
        <taxon>Viridiplantae</taxon>
        <taxon>Streptophyta</taxon>
        <taxon>Embryophyta</taxon>
        <taxon>Tracheophyta</taxon>
        <taxon>Spermatophyta</taxon>
        <taxon>Magnoliopsida</taxon>
        <taxon>Liliopsida</taxon>
        <taxon>Poales</taxon>
        <taxon>Poaceae</taxon>
        <taxon>BOP clade</taxon>
        <taxon>Oryzoideae</taxon>
        <taxon>Oryzeae</taxon>
        <taxon>Oryzinae</taxon>
        <taxon>Oryza</taxon>
    </lineage>
</organism>
<evidence type="ECO:0000313" key="2">
    <source>
        <dbReference type="EnsemblPlants" id="OPUNC02G30710.1"/>
    </source>
</evidence>
<evidence type="ECO:0000313" key="3">
    <source>
        <dbReference type="Proteomes" id="UP000026962"/>
    </source>
</evidence>
<protein>
    <submittedName>
        <fullName evidence="2">Uncharacterized protein</fullName>
    </submittedName>
</protein>
<feature type="region of interest" description="Disordered" evidence="1">
    <location>
        <begin position="1"/>
        <end position="116"/>
    </location>
</feature>
<dbReference type="STRING" id="4537.A0A0E0K5H6"/>
<evidence type="ECO:0000256" key="1">
    <source>
        <dbReference type="SAM" id="MobiDB-lite"/>
    </source>
</evidence>
<reference evidence="2" key="2">
    <citation type="submission" date="2018-05" db="EMBL/GenBank/DDBJ databases">
        <title>OpunRS2 (Oryza punctata Reference Sequence Version 2).</title>
        <authorList>
            <person name="Zhang J."/>
            <person name="Kudrna D."/>
            <person name="Lee S."/>
            <person name="Talag J."/>
            <person name="Welchert J."/>
            <person name="Wing R.A."/>
        </authorList>
    </citation>
    <scope>NUCLEOTIDE SEQUENCE [LARGE SCALE GENOMIC DNA]</scope>
</reference>